<protein>
    <submittedName>
        <fullName evidence="1">Uncharacterized protein</fullName>
    </submittedName>
</protein>
<dbReference type="PATRIC" id="fig|1069642.3.peg.1475"/>
<reference evidence="1 2" key="1">
    <citation type="journal article" date="2012" name="BMC Genomics">
        <title>Genome analysis of a simultaneously predatory and prey-independent, novel Bdellovibrio bacteriovorus from the River Tiber, supports in silico predictions of both ancient and recent lateral gene transfer from diverse bacteria.</title>
        <authorList>
            <person name="Hobley L."/>
            <person name="Lerner T.R."/>
            <person name="Williams L.E."/>
            <person name="Lambert C."/>
            <person name="Till R."/>
            <person name="Milner D.S."/>
            <person name="Basford S.M."/>
            <person name="Capeness M.J."/>
            <person name="Fenton A.K."/>
            <person name="Atterbury R.J."/>
            <person name="Harris M.A."/>
            <person name="Sockett R.E."/>
        </authorList>
    </citation>
    <scope>NUCLEOTIDE SEQUENCE [LARGE SCALE GENOMIC DNA]</scope>
    <source>
        <strain evidence="1 2">Tiberius</strain>
    </source>
</reference>
<proteinExistence type="predicted"/>
<accession>K7YMY3</accession>
<dbReference type="EMBL" id="CP002930">
    <property type="protein sequence ID" value="AFY01191.1"/>
    <property type="molecule type" value="Genomic_DNA"/>
</dbReference>
<name>K7YMY3_BDEBC</name>
<dbReference type="KEGG" id="bbat:Bdt_1495"/>
<gene>
    <name evidence="1" type="ORF">Bdt_1495</name>
</gene>
<dbReference type="STRING" id="1069642.Bdt_1495"/>
<dbReference type="AlphaFoldDB" id="K7YMY3"/>
<organism evidence="1 2">
    <name type="scientific">Bdellovibrio bacteriovorus str. Tiberius</name>
    <dbReference type="NCBI Taxonomy" id="1069642"/>
    <lineage>
        <taxon>Bacteria</taxon>
        <taxon>Pseudomonadati</taxon>
        <taxon>Bdellovibrionota</taxon>
        <taxon>Bdellovibrionia</taxon>
        <taxon>Bdellovibrionales</taxon>
        <taxon>Pseudobdellovibrionaceae</taxon>
        <taxon>Bdellovibrio</taxon>
    </lineage>
</organism>
<dbReference type="Proteomes" id="UP000010074">
    <property type="component" value="Chromosome"/>
</dbReference>
<sequence length="66" mass="7747">MESIHNRRDPEILSLTHDILYELLVAQMDPVKIPYSDDRSRQGSAQMFGTLINLHIFQYTCFYASR</sequence>
<evidence type="ECO:0000313" key="2">
    <source>
        <dbReference type="Proteomes" id="UP000010074"/>
    </source>
</evidence>
<dbReference type="HOGENOM" id="CLU_2822418_0_0_7"/>
<evidence type="ECO:0000313" key="1">
    <source>
        <dbReference type="EMBL" id="AFY01191.1"/>
    </source>
</evidence>